<sequence>MTRVVLFGGTGMVGQGCLREILLDSGITNVLAIGRRSIGKEDPKLRDVVIGNLSDLSAVATELKSVDACLYCLGTSAAGMKEAEYTAVTKTLTLNVLDALLAENPNMRFLYVSGAGSDAKSSTMWARVKGETENEILARAPNTAAIFRPGLIEPLHGIKGQQSLLYKLMYAATPLLRGLGAPVTSTETLGRAMVAVAKGASTPKKILENDDINNLVR</sequence>
<dbReference type="AlphaFoldDB" id="A0AAD3HMK1"/>
<dbReference type="PROSITE" id="PS51257">
    <property type="entry name" value="PROKAR_LIPOPROTEIN"/>
    <property type="match status" value="1"/>
</dbReference>
<reference evidence="3 4" key="1">
    <citation type="journal article" date="2021" name="Sci. Rep.">
        <title>Genome sequencing of the multicellular alga Astrephomene provides insights into convergent evolution of germ-soma differentiation.</title>
        <authorList>
            <person name="Yamashita S."/>
            <person name="Yamamoto K."/>
            <person name="Matsuzaki R."/>
            <person name="Suzuki S."/>
            <person name="Yamaguchi H."/>
            <person name="Hirooka S."/>
            <person name="Minakuchi Y."/>
            <person name="Miyagishima S."/>
            <person name="Kawachi M."/>
            <person name="Toyoda A."/>
            <person name="Nozaki H."/>
        </authorList>
    </citation>
    <scope>NUCLEOTIDE SEQUENCE [LARGE SCALE GENOMIC DNA]</scope>
    <source>
        <strain evidence="3 4">NIES-4017</strain>
    </source>
</reference>
<protein>
    <recommendedName>
        <fullName evidence="2">NAD-dependent epimerase/dehydratase domain-containing protein</fullName>
    </recommendedName>
</protein>
<dbReference type="Gene3D" id="3.40.50.720">
    <property type="entry name" value="NAD(P)-binding Rossmann-like Domain"/>
    <property type="match status" value="1"/>
</dbReference>
<dbReference type="InterPro" id="IPR001509">
    <property type="entry name" value="Epimerase_deHydtase"/>
</dbReference>
<comment type="subcellular location">
    <subcellularLocation>
        <location evidence="1">Membrane</location>
    </subcellularLocation>
</comment>
<dbReference type="Pfam" id="PF01370">
    <property type="entry name" value="Epimerase"/>
    <property type="match status" value="1"/>
</dbReference>
<evidence type="ECO:0000313" key="4">
    <source>
        <dbReference type="Proteomes" id="UP001054857"/>
    </source>
</evidence>
<evidence type="ECO:0000256" key="1">
    <source>
        <dbReference type="ARBA" id="ARBA00004370"/>
    </source>
</evidence>
<dbReference type="SUPFAM" id="SSF51735">
    <property type="entry name" value="NAD(P)-binding Rossmann-fold domains"/>
    <property type="match status" value="1"/>
</dbReference>
<dbReference type="GO" id="GO:0016020">
    <property type="term" value="C:membrane"/>
    <property type="evidence" value="ECO:0007669"/>
    <property type="project" value="UniProtKB-SubCell"/>
</dbReference>
<accession>A0AAD3HMK1</accession>
<organism evidence="3 4">
    <name type="scientific">Astrephomene gubernaculifera</name>
    <dbReference type="NCBI Taxonomy" id="47775"/>
    <lineage>
        <taxon>Eukaryota</taxon>
        <taxon>Viridiplantae</taxon>
        <taxon>Chlorophyta</taxon>
        <taxon>core chlorophytes</taxon>
        <taxon>Chlorophyceae</taxon>
        <taxon>CS clade</taxon>
        <taxon>Chlamydomonadales</taxon>
        <taxon>Astrephomenaceae</taxon>
        <taxon>Astrephomene</taxon>
    </lineage>
</organism>
<proteinExistence type="predicted"/>
<feature type="domain" description="NAD-dependent epimerase/dehydratase" evidence="2">
    <location>
        <begin position="4"/>
        <end position="114"/>
    </location>
</feature>
<evidence type="ECO:0000259" key="2">
    <source>
        <dbReference type="Pfam" id="PF01370"/>
    </source>
</evidence>
<gene>
    <name evidence="3" type="ORF">Agub_g7821</name>
</gene>
<dbReference type="Proteomes" id="UP001054857">
    <property type="component" value="Unassembled WGS sequence"/>
</dbReference>
<dbReference type="EMBL" id="BMAR01000013">
    <property type="protein sequence ID" value="GFR46267.1"/>
    <property type="molecule type" value="Genomic_DNA"/>
</dbReference>
<dbReference type="PANTHER" id="PTHR14097">
    <property type="entry name" value="OXIDOREDUCTASE HTATIP2"/>
    <property type="match status" value="1"/>
</dbReference>
<dbReference type="InterPro" id="IPR036291">
    <property type="entry name" value="NAD(P)-bd_dom_sf"/>
</dbReference>
<evidence type="ECO:0000313" key="3">
    <source>
        <dbReference type="EMBL" id="GFR46267.1"/>
    </source>
</evidence>
<keyword evidence="4" id="KW-1185">Reference proteome</keyword>
<name>A0AAD3HMK1_9CHLO</name>
<dbReference type="PANTHER" id="PTHR14097:SF8">
    <property type="entry name" value="NAD(P)-BINDING DOMAIN-CONTAINING PROTEIN"/>
    <property type="match status" value="1"/>
</dbReference>
<comment type="caution">
    <text evidence="3">The sequence shown here is derived from an EMBL/GenBank/DDBJ whole genome shotgun (WGS) entry which is preliminary data.</text>
</comment>